<organism evidence="5">
    <name type="scientific">Castor canadensis</name>
    <name type="common">American beaver</name>
    <dbReference type="NCBI Taxonomy" id="51338"/>
    <lineage>
        <taxon>Eukaryota</taxon>
        <taxon>Metazoa</taxon>
        <taxon>Chordata</taxon>
        <taxon>Craniata</taxon>
        <taxon>Vertebrata</taxon>
        <taxon>Euteleostomi</taxon>
        <taxon>Mammalia</taxon>
        <taxon>Eutheria</taxon>
        <taxon>Euarchontoglires</taxon>
        <taxon>Glires</taxon>
        <taxon>Rodentia</taxon>
        <taxon>Castorimorpha</taxon>
        <taxon>Castoridae</taxon>
        <taxon>Castor</taxon>
    </lineage>
</organism>
<evidence type="ECO:0000256" key="3">
    <source>
        <dbReference type="ARBA" id="ARBA00022840"/>
    </source>
</evidence>
<name>A0A8B7TWA3_CASCN</name>
<dbReference type="RefSeq" id="XP_020011819.1">
    <property type="nucleotide sequence ID" value="XM_020156230.1"/>
</dbReference>
<dbReference type="FunFam" id="1.20.1270.10:FF:000012">
    <property type="entry name" value="Heat shock protein 105 kDa isoform 1"/>
    <property type="match status" value="1"/>
</dbReference>
<dbReference type="SUPFAM" id="SSF100934">
    <property type="entry name" value="Heat shock protein 70kD (HSP70), C-terminal subdomain"/>
    <property type="match status" value="2"/>
</dbReference>
<evidence type="ECO:0000256" key="2">
    <source>
        <dbReference type="ARBA" id="ARBA00022741"/>
    </source>
</evidence>
<comment type="similarity">
    <text evidence="1">Belongs to the heat shock protein 70 family.</text>
</comment>
<dbReference type="PANTHER" id="PTHR45639:SF2">
    <property type="entry name" value="HEAT SHOCK PROTEIN 105 KDA"/>
    <property type="match status" value="1"/>
</dbReference>
<keyword evidence="3" id="KW-0067">ATP-binding</keyword>
<dbReference type="InterPro" id="IPR013126">
    <property type="entry name" value="Hsp_70_fam"/>
</dbReference>
<feature type="compositionally biased region" description="Basic and acidic residues" evidence="4">
    <location>
        <begin position="201"/>
        <end position="212"/>
    </location>
</feature>
<evidence type="ECO:0000256" key="1">
    <source>
        <dbReference type="ARBA" id="ARBA00007381"/>
    </source>
</evidence>
<accession>A0A8B7TWA3</accession>
<feature type="compositionally biased region" description="Basic and acidic residues" evidence="4">
    <location>
        <begin position="185"/>
        <end position="194"/>
    </location>
</feature>
<dbReference type="GO" id="GO:0005829">
    <property type="term" value="C:cytosol"/>
    <property type="evidence" value="ECO:0007669"/>
    <property type="project" value="TreeGrafter"/>
</dbReference>
<sequence length="238" mass="28078">MIMQDKLEKERNDAKNAVEEYVYEFRDKLCGPYEKFICEQEHQNFLRLLTETEDWLYEEGEDQAKQAYVDKLEELMKIGTPVKVRFQEAEERPKMFEELGQRLQHYAKIAVDFRSKDEKYNHIDESEMKKVEKSVNEMMEWMNNVMNAQAKKSLDQDPVVRAHEIKAKIRELNNACEPVVTQPKPKIESPKLERTPNGPNMDKKEEDLEDKNNFGAEPPHQNGECYPNEKSSVNMDLD</sequence>
<dbReference type="Gene3D" id="1.20.1270.10">
    <property type="match status" value="2"/>
</dbReference>
<keyword evidence="2" id="KW-0547">Nucleotide-binding</keyword>
<feature type="compositionally biased region" description="Polar residues" evidence="4">
    <location>
        <begin position="229"/>
        <end position="238"/>
    </location>
</feature>
<dbReference type="Pfam" id="PF00012">
    <property type="entry name" value="HSP70"/>
    <property type="match status" value="1"/>
</dbReference>
<dbReference type="GO" id="GO:0005524">
    <property type="term" value="F:ATP binding"/>
    <property type="evidence" value="ECO:0007669"/>
    <property type="project" value="UniProtKB-KW"/>
</dbReference>
<evidence type="ECO:0000313" key="5">
    <source>
        <dbReference type="RefSeq" id="XP_020011819.1"/>
    </source>
</evidence>
<dbReference type="FunFam" id="1.20.1270.10:FF:000002">
    <property type="entry name" value="Heat shock 70 kDa protein 4"/>
    <property type="match status" value="1"/>
</dbReference>
<reference evidence="5" key="1">
    <citation type="submission" date="2025-08" db="UniProtKB">
        <authorList>
            <consortium name="RefSeq"/>
        </authorList>
    </citation>
    <scope>IDENTIFICATION</scope>
    <source>
        <tissue evidence="5">Leukocyte</tissue>
    </source>
</reference>
<protein>
    <submittedName>
        <fullName evidence="5">Heat shock protein 105 kDa-like isoform X1</fullName>
    </submittedName>
</protein>
<dbReference type="KEGG" id="ccan:109681450"/>
<proteinExistence type="inferred from homology"/>
<dbReference type="AlphaFoldDB" id="A0A8B7TWA3"/>
<dbReference type="PANTHER" id="PTHR45639">
    <property type="entry name" value="HSC70CB, ISOFORM G-RELATED"/>
    <property type="match status" value="1"/>
</dbReference>
<evidence type="ECO:0000256" key="4">
    <source>
        <dbReference type="SAM" id="MobiDB-lite"/>
    </source>
</evidence>
<feature type="region of interest" description="Disordered" evidence="4">
    <location>
        <begin position="176"/>
        <end position="238"/>
    </location>
</feature>
<dbReference type="OrthoDB" id="434160at2759"/>
<dbReference type="GO" id="GO:0140662">
    <property type="term" value="F:ATP-dependent protein folding chaperone"/>
    <property type="evidence" value="ECO:0007669"/>
    <property type="project" value="InterPro"/>
</dbReference>
<gene>
    <name evidence="5" type="primary">LOC109681450</name>
</gene>
<dbReference type="GO" id="GO:0005634">
    <property type="term" value="C:nucleus"/>
    <property type="evidence" value="ECO:0007669"/>
    <property type="project" value="TreeGrafter"/>
</dbReference>
<dbReference type="InterPro" id="IPR029048">
    <property type="entry name" value="HSP70_C_sf"/>
</dbReference>